<dbReference type="AlphaFoldDB" id="A0A1S8WPD8"/>
<evidence type="ECO:0000256" key="5">
    <source>
        <dbReference type="PROSITE-ProRule" id="PRU00076"/>
    </source>
</evidence>
<protein>
    <submittedName>
        <fullName evidence="7">EGF-like domain protein</fullName>
    </submittedName>
</protein>
<accession>A0A1S8WPD8</accession>
<dbReference type="FunFam" id="2.10.25.10:FF:000246">
    <property type="entry name" value="EGF-like repeat and discoidin I-like domain-containing protein 3"/>
    <property type="match status" value="1"/>
</dbReference>
<evidence type="ECO:0000256" key="3">
    <source>
        <dbReference type="ARBA" id="ARBA00022737"/>
    </source>
</evidence>
<dbReference type="PROSITE" id="PS01186">
    <property type="entry name" value="EGF_2"/>
    <property type="match status" value="2"/>
</dbReference>
<name>A0A1S8WPD8_OPIVI</name>
<dbReference type="Proteomes" id="UP000243686">
    <property type="component" value="Unassembled WGS sequence"/>
</dbReference>
<organism evidence="7 8">
    <name type="scientific">Opisthorchis viverrini</name>
    <name type="common">Southeast Asian liver fluke</name>
    <dbReference type="NCBI Taxonomy" id="6198"/>
    <lineage>
        <taxon>Eukaryota</taxon>
        <taxon>Metazoa</taxon>
        <taxon>Spiralia</taxon>
        <taxon>Lophotrochozoa</taxon>
        <taxon>Platyhelminthes</taxon>
        <taxon>Trematoda</taxon>
        <taxon>Digenea</taxon>
        <taxon>Opisthorchiida</taxon>
        <taxon>Opisthorchiata</taxon>
        <taxon>Opisthorchiidae</taxon>
        <taxon>Opisthorchis</taxon>
    </lineage>
</organism>
<evidence type="ECO:0000256" key="2">
    <source>
        <dbReference type="ARBA" id="ARBA00022729"/>
    </source>
</evidence>
<keyword evidence="1 5" id="KW-0245">EGF-like domain</keyword>
<evidence type="ECO:0000256" key="1">
    <source>
        <dbReference type="ARBA" id="ARBA00022536"/>
    </source>
</evidence>
<dbReference type="SMART" id="SM00179">
    <property type="entry name" value="EGF_CA"/>
    <property type="match status" value="2"/>
</dbReference>
<evidence type="ECO:0000259" key="6">
    <source>
        <dbReference type="PROSITE" id="PS50026"/>
    </source>
</evidence>
<feature type="domain" description="EGF-like" evidence="6">
    <location>
        <begin position="60"/>
        <end position="97"/>
    </location>
</feature>
<feature type="domain" description="EGF-like" evidence="6">
    <location>
        <begin position="6"/>
        <end position="58"/>
    </location>
</feature>
<dbReference type="InterPro" id="IPR001881">
    <property type="entry name" value="EGF-like_Ca-bd_dom"/>
</dbReference>
<feature type="non-terminal residue" evidence="7">
    <location>
        <position position="135"/>
    </location>
</feature>
<feature type="non-terminal residue" evidence="7">
    <location>
        <position position="1"/>
    </location>
</feature>
<dbReference type="SMART" id="SM00181">
    <property type="entry name" value="EGF"/>
    <property type="match status" value="3"/>
</dbReference>
<feature type="disulfide bond" evidence="5">
    <location>
        <begin position="48"/>
        <end position="57"/>
    </location>
</feature>
<feature type="disulfide bond" evidence="5">
    <location>
        <begin position="87"/>
        <end position="96"/>
    </location>
</feature>
<dbReference type="Gene3D" id="2.10.25.10">
    <property type="entry name" value="Laminin"/>
    <property type="match status" value="3"/>
</dbReference>
<evidence type="ECO:0000256" key="4">
    <source>
        <dbReference type="ARBA" id="ARBA00023157"/>
    </source>
</evidence>
<dbReference type="PROSITE" id="PS00022">
    <property type="entry name" value="EGF_1"/>
    <property type="match status" value="3"/>
</dbReference>
<reference evidence="7 8" key="1">
    <citation type="submission" date="2015-03" db="EMBL/GenBank/DDBJ databases">
        <title>Draft genome of the nematode, Opisthorchis viverrini.</title>
        <authorList>
            <person name="Mitreva M."/>
        </authorList>
    </citation>
    <scope>NUCLEOTIDE SEQUENCE [LARGE SCALE GENOMIC DNA]</scope>
    <source>
        <strain evidence="7">Khon Kaen</strain>
    </source>
</reference>
<dbReference type="GO" id="GO:0032991">
    <property type="term" value="C:protein-containing complex"/>
    <property type="evidence" value="ECO:0007669"/>
    <property type="project" value="TreeGrafter"/>
</dbReference>
<dbReference type="CDD" id="cd00054">
    <property type="entry name" value="EGF_CA"/>
    <property type="match status" value="2"/>
</dbReference>
<dbReference type="PROSITE" id="PS50026">
    <property type="entry name" value="EGF_3"/>
    <property type="match status" value="3"/>
</dbReference>
<dbReference type="PRINTS" id="PR00010">
    <property type="entry name" value="EGFBLOOD"/>
</dbReference>
<keyword evidence="2" id="KW-0732">Signal</keyword>
<dbReference type="SUPFAM" id="SSF57196">
    <property type="entry name" value="EGF/Laminin"/>
    <property type="match status" value="3"/>
</dbReference>
<dbReference type="PANTHER" id="PTHR24049:SF22">
    <property type="entry name" value="DROSOPHILA CRUMBS HOMOLOG"/>
    <property type="match status" value="1"/>
</dbReference>
<keyword evidence="4 5" id="KW-1015">Disulfide bond</keyword>
<dbReference type="GO" id="GO:0045197">
    <property type="term" value="P:establishment or maintenance of epithelial cell apical/basal polarity"/>
    <property type="evidence" value="ECO:0007669"/>
    <property type="project" value="TreeGrafter"/>
</dbReference>
<dbReference type="EMBL" id="KV898176">
    <property type="protein sequence ID" value="OON16251.1"/>
    <property type="molecule type" value="Genomic_DNA"/>
</dbReference>
<comment type="caution">
    <text evidence="5">Lacks conserved residue(s) required for the propagation of feature annotation.</text>
</comment>
<keyword evidence="8" id="KW-1185">Reference proteome</keyword>
<dbReference type="InterPro" id="IPR000742">
    <property type="entry name" value="EGF"/>
</dbReference>
<feature type="domain" description="EGF-like" evidence="6">
    <location>
        <begin position="98"/>
        <end position="135"/>
    </location>
</feature>
<gene>
    <name evidence="7" type="ORF">X801_07938</name>
</gene>
<dbReference type="Pfam" id="PF00008">
    <property type="entry name" value="EGF"/>
    <property type="match status" value="2"/>
</dbReference>
<dbReference type="GO" id="GO:0005886">
    <property type="term" value="C:plasma membrane"/>
    <property type="evidence" value="ECO:0007669"/>
    <property type="project" value="TreeGrafter"/>
</dbReference>
<dbReference type="InterPro" id="IPR051022">
    <property type="entry name" value="Notch_Cell-Fate_Det"/>
</dbReference>
<proteinExistence type="predicted"/>
<evidence type="ECO:0000313" key="7">
    <source>
        <dbReference type="EMBL" id="OON16251.1"/>
    </source>
</evidence>
<dbReference type="GO" id="GO:0007157">
    <property type="term" value="P:heterophilic cell-cell adhesion via plasma membrane cell adhesion molecules"/>
    <property type="evidence" value="ECO:0007669"/>
    <property type="project" value="TreeGrafter"/>
</dbReference>
<dbReference type="GO" id="GO:0005509">
    <property type="term" value="F:calcium ion binding"/>
    <property type="evidence" value="ECO:0007669"/>
    <property type="project" value="InterPro"/>
</dbReference>
<dbReference type="PANTHER" id="PTHR24049">
    <property type="entry name" value="CRUMBS FAMILY MEMBER"/>
    <property type="match status" value="1"/>
</dbReference>
<feature type="disulfide bond" evidence="5">
    <location>
        <begin position="125"/>
        <end position="134"/>
    </location>
</feature>
<evidence type="ECO:0000313" key="8">
    <source>
        <dbReference type="Proteomes" id="UP000243686"/>
    </source>
</evidence>
<sequence length="135" mass="14854">EKIAQKSDPCANQPCANNGTCILVDEAGVWIDSSLNEPTNAFDYKCLCGNGWTGKNCTVDVNDCIQDPCKNGGVCEDRPDMRYACHCAPGFVGRRCEFVDPCIAEPCEHGARCQVDILGRFTCHCSPWYHGLRCE</sequence>
<keyword evidence="3" id="KW-0677">Repeat</keyword>